<comment type="catalytic activity">
    <reaction evidence="6">
        <text>ATP + H2O = ADP + phosphate + H(+)</text>
        <dbReference type="Rhea" id="RHEA:13065"/>
        <dbReference type="ChEBI" id="CHEBI:15377"/>
        <dbReference type="ChEBI" id="CHEBI:15378"/>
        <dbReference type="ChEBI" id="CHEBI:30616"/>
        <dbReference type="ChEBI" id="CHEBI:43474"/>
        <dbReference type="ChEBI" id="CHEBI:456216"/>
        <dbReference type="EC" id="3.6.4.13"/>
    </reaction>
</comment>
<dbReference type="PROSITE" id="PS51192">
    <property type="entry name" value="HELICASE_ATP_BIND_1"/>
    <property type="match status" value="1"/>
</dbReference>
<keyword evidence="14" id="KW-1185">Reference proteome</keyword>
<evidence type="ECO:0000259" key="12">
    <source>
        <dbReference type="PROSITE" id="PS51195"/>
    </source>
</evidence>
<reference evidence="13 14" key="1">
    <citation type="journal article" date="2025" name="Microbiol. Resour. Announc.">
        <title>Draft genome sequences for Neonectria magnoliae and Neonectria punicea, canker pathogens of Liriodendron tulipifera and Acer saccharum in West Virginia.</title>
        <authorList>
            <person name="Petronek H.M."/>
            <person name="Kasson M.T."/>
            <person name="Metheny A.M."/>
            <person name="Stauder C.M."/>
            <person name="Lovett B."/>
            <person name="Lynch S.C."/>
            <person name="Garnas J.R."/>
            <person name="Kasson L.R."/>
            <person name="Stajich J.E."/>
        </authorList>
    </citation>
    <scope>NUCLEOTIDE SEQUENCE [LARGE SCALE GENOMIC DNA]</scope>
    <source>
        <strain evidence="13 14">NRRL 64653</strain>
    </source>
</reference>
<feature type="domain" description="Helicase C-terminal" evidence="11">
    <location>
        <begin position="380"/>
        <end position="528"/>
    </location>
</feature>
<dbReference type="SMART" id="SM00490">
    <property type="entry name" value="HELICc"/>
    <property type="match status" value="1"/>
</dbReference>
<keyword evidence="5 8" id="KW-0067">ATP-binding</keyword>
<evidence type="ECO:0000256" key="8">
    <source>
        <dbReference type="RuleBase" id="RU000492"/>
    </source>
</evidence>
<accession>A0ABR1GKZ6</accession>
<feature type="region of interest" description="Disordered" evidence="9">
    <location>
        <begin position="1"/>
        <end position="48"/>
    </location>
</feature>
<keyword evidence="2 8" id="KW-0547">Nucleotide-binding</keyword>
<feature type="compositionally biased region" description="Gly residues" evidence="9">
    <location>
        <begin position="571"/>
        <end position="616"/>
    </location>
</feature>
<feature type="domain" description="DEAD-box RNA helicase Q" evidence="12">
    <location>
        <begin position="126"/>
        <end position="154"/>
    </location>
</feature>
<dbReference type="EC" id="3.6.4.13" evidence="1"/>
<dbReference type="PROSITE" id="PS51194">
    <property type="entry name" value="HELICASE_CTER"/>
    <property type="match status" value="1"/>
</dbReference>
<organism evidence="13 14">
    <name type="scientific">Neonectria punicea</name>
    <dbReference type="NCBI Taxonomy" id="979145"/>
    <lineage>
        <taxon>Eukaryota</taxon>
        <taxon>Fungi</taxon>
        <taxon>Dikarya</taxon>
        <taxon>Ascomycota</taxon>
        <taxon>Pezizomycotina</taxon>
        <taxon>Sordariomycetes</taxon>
        <taxon>Hypocreomycetidae</taxon>
        <taxon>Hypocreales</taxon>
        <taxon>Nectriaceae</taxon>
        <taxon>Neonectria</taxon>
    </lineage>
</organism>
<dbReference type="PROSITE" id="PS00039">
    <property type="entry name" value="DEAD_ATP_HELICASE"/>
    <property type="match status" value="1"/>
</dbReference>
<dbReference type="EMBL" id="JAZAVJ010000300">
    <property type="protein sequence ID" value="KAK7402480.1"/>
    <property type="molecule type" value="Genomic_DNA"/>
</dbReference>
<dbReference type="SMART" id="SM00487">
    <property type="entry name" value="DEXDc"/>
    <property type="match status" value="1"/>
</dbReference>
<gene>
    <name evidence="13" type="ORF">QQX98_011758</name>
</gene>
<evidence type="ECO:0000256" key="3">
    <source>
        <dbReference type="ARBA" id="ARBA00022801"/>
    </source>
</evidence>
<dbReference type="CDD" id="cd18787">
    <property type="entry name" value="SF2_C_DEAD"/>
    <property type="match status" value="1"/>
</dbReference>
<dbReference type="PANTHER" id="PTHR47958">
    <property type="entry name" value="ATP-DEPENDENT RNA HELICASE DBP3"/>
    <property type="match status" value="1"/>
</dbReference>
<sequence>MADTWTPAGVDDTKTKSTPQTMTNAERLSAGPPAGDGPATEPKWTEPQSIDYTAMSSENPNQVWGSDARVYDWKDEFGDVGPKYPELELELFGEPSTRKEQTGLDFSRIESIEVQQEGPVKIDPVRTFRDAGLHPVMLENVELCGYDNPTPIQKFTIPSILQGHDVIGIAQTGSGKTAAYLIPILSRLMGKAKKLAAPRPNPLTFQEGLDEVTAEPLVLIVVPTRELAVQIFNEARKFCYRTMLRPCVVYGGVPVRQQISLLNKGCDVLIGTPGRLVDFIQRPRVLTLKRLRHMIIDEADEMLQQDWGEELEVILTGGEQDEGNVKFGLFSATFPKGARDLAKEYLSASHVRFRVGRAGSTTGNIKQMVMQAERHEKRDLLIRLLEEMSGIRTIIFANGRQEVDNLDDFLFNMGLPVTSIHSDRTQQEREAAMRNFRSGNAPILIATGVTARGIDVRNVMHVINYDLPSMDYGGIEEYTHRIGRTGRIGHRGVATSFFSERDEPLGSVLTRTLLETDQEIPEFLQQYVPDGEAGEKLKFEADSDFDENDIGGAAGGDPWAPETTANSGDARGTGDGNAWGGDVGGSSGEAVNSGGGDDAWGGGGGGGGGGPSADSW</sequence>
<evidence type="ECO:0000259" key="11">
    <source>
        <dbReference type="PROSITE" id="PS51194"/>
    </source>
</evidence>
<dbReference type="Pfam" id="PF00270">
    <property type="entry name" value="DEAD"/>
    <property type="match status" value="1"/>
</dbReference>
<evidence type="ECO:0000256" key="6">
    <source>
        <dbReference type="ARBA" id="ARBA00047984"/>
    </source>
</evidence>
<evidence type="ECO:0000259" key="10">
    <source>
        <dbReference type="PROSITE" id="PS51192"/>
    </source>
</evidence>
<feature type="domain" description="Helicase ATP-binding" evidence="10">
    <location>
        <begin position="157"/>
        <end position="352"/>
    </location>
</feature>
<dbReference type="InterPro" id="IPR014001">
    <property type="entry name" value="Helicase_ATP-bd"/>
</dbReference>
<proteinExistence type="inferred from homology"/>
<keyword evidence="3 8" id="KW-0378">Hydrolase</keyword>
<dbReference type="InterPro" id="IPR014014">
    <property type="entry name" value="RNA_helicase_DEAD_Q_motif"/>
</dbReference>
<evidence type="ECO:0000256" key="4">
    <source>
        <dbReference type="ARBA" id="ARBA00022806"/>
    </source>
</evidence>
<feature type="compositionally biased region" description="Polar residues" evidence="9">
    <location>
        <begin position="16"/>
        <end position="26"/>
    </location>
</feature>
<evidence type="ECO:0000256" key="7">
    <source>
        <dbReference type="PROSITE-ProRule" id="PRU00552"/>
    </source>
</evidence>
<evidence type="ECO:0000256" key="5">
    <source>
        <dbReference type="ARBA" id="ARBA00022840"/>
    </source>
</evidence>
<dbReference type="SUPFAM" id="SSF52540">
    <property type="entry name" value="P-loop containing nucleoside triphosphate hydrolases"/>
    <property type="match status" value="1"/>
</dbReference>
<protein>
    <recommendedName>
        <fullName evidence="1">RNA helicase</fullName>
        <ecNumber evidence="1">3.6.4.13</ecNumber>
    </recommendedName>
</protein>
<comment type="caution">
    <text evidence="13">The sequence shown here is derived from an EMBL/GenBank/DDBJ whole genome shotgun (WGS) entry which is preliminary data.</text>
</comment>
<dbReference type="Gene3D" id="3.40.50.300">
    <property type="entry name" value="P-loop containing nucleotide triphosphate hydrolases"/>
    <property type="match status" value="2"/>
</dbReference>
<dbReference type="InterPro" id="IPR011545">
    <property type="entry name" value="DEAD/DEAH_box_helicase_dom"/>
</dbReference>
<dbReference type="PROSITE" id="PS51195">
    <property type="entry name" value="Q_MOTIF"/>
    <property type="match status" value="1"/>
</dbReference>
<dbReference type="InterPro" id="IPR000629">
    <property type="entry name" value="RNA-helicase_DEAD-box_CS"/>
</dbReference>
<comment type="similarity">
    <text evidence="8">Belongs to the DEAD box helicase family.</text>
</comment>
<dbReference type="Proteomes" id="UP001498476">
    <property type="component" value="Unassembled WGS sequence"/>
</dbReference>
<evidence type="ECO:0000313" key="14">
    <source>
        <dbReference type="Proteomes" id="UP001498476"/>
    </source>
</evidence>
<dbReference type="InterPro" id="IPR001650">
    <property type="entry name" value="Helicase_C-like"/>
</dbReference>
<evidence type="ECO:0000313" key="13">
    <source>
        <dbReference type="EMBL" id="KAK7402480.1"/>
    </source>
</evidence>
<evidence type="ECO:0000256" key="2">
    <source>
        <dbReference type="ARBA" id="ARBA00022741"/>
    </source>
</evidence>
<name>A0ABR1GKZ6_9HYPO</name>
<feature type="region of interest" description="Disordered" evidence="9">
    <location>
        <begin position="545"/>
        <end position="616"/>
    </location>
</feature>
<evidence type="ECO:0000256" key="1">
    <source>
        <dbReference type="ARBA" id="ARBA00012552"/>
    </source>
</evidence>
<dbReference type="Pfam" id="PF00271">
    <property type="entry name" value="Helicase_C"/>
    <property type="match status" value="1"/>
</dbReference>
<keyword evidence="4 8" id="KW-0347">Helicase</keyword>
<dbReference type="InterPro" id="IPR027417">
    <property type="entry name" value="P-loop_NTPase"/>
</dbReference>
<evidence type="ECO:0000256" key="9">
    <source>
        <dbReference type="SAM" id="MobiDB-lite"/>
    </source>
</evidence>
<feature type="short sequence motif" description="Q motif" evidence="7">
    <location>
        <begin position="126"/>
        <end position="154"/>
    </location>
</feature>